<feature type="compositionally biased region" description="Basic and acidic residues" evidence="1">
    <location>
        <begin position="142"/>
        <end position="157"/>
    </location>
</feature>
<protein>
    <submittedName>
        <fullName evidence="2">Uncharacterized protein</fullName>
    </submittedName>
</protein>
<evidence type="ECO:0000313" key="3">
    <source>
        <dbReference type="Proteomes" id="UP000053825"/>
    </source>
</evidence>
<keyword evidence="3" id="KW-1185">Reference proteome</keyword>
<gene>
    <name evidence="2" type="ORF">WH47_10040</name>
</gene>
<evidence type="ECO:0000256" key="1">
    <source>
        <dbReference type="SAM" id="MobiDB-lite"/>
    </source>
</evidence>
<name>A0A0L7R3Y5_9HYME</name>
<sequence>MSEEDGELWLLRGCDIFHGEKRDIEVVCEISALVRVNLELRAVSFEKHDNSGKWKLISLKDLEKGRLDMKAGLSLRRRVLIHRPSVTLGILKIQSDSERNTFSLQTAPSAIFQGLQRNRQGYQDGRRSEWEAGQKDCRVAREAEKEKEKERVAENTKENTVNTPQVSVRKEPKPDTCRVRDYVFEPRVRLRSLPNVDKDSE</sequence>
<dbReference type="Proteomes" id="UP000053825">
    <property type="component" value="Unassembled WGS sequence"/>
</dbReference>
<reference evidence="2 3" key="1">
    <citation type="submission" date="2015-07" db="EMBL/GenBank/DDBJ databases">
        <title>The genome of Habropoda laboriosa.</title>
        <authorList>
            <person name="Pan H."/>
            <person name="Kapheim K."/>
        </authorList>
    </citation>
    <scope>NUCLEOTIDE SEQUENCE [LARGE SCALE GENOMIC DNA]</scope>
    <source>
        <strain evidence="2">0110345459</strain>
    </source>
</reference>
<dbReference type="AlphaFoldDB" id="A0A0L7R3Y5"/>
<organism evidence="2 3">
    <name type="scientific">Habropoda laboriosa</name>
    <dbReference type="NCBI Taxonomy" id="597456"/>
    <lineage>
        <taxon>Eukaryota</taxon>
        <taxon>Metazoa</taxon>
        <taxon>Ecdysozoa</taxon>
        <taxon>Arthropoda</taxon>
        <taxon>Hexapoda</taxon>
        <taxon>Insecta</taxon>
        <taxon>Pterygota</taxon>
        <taxon>Neoptera</taxon>
        <taxon>Endopterygota</taxon>
        <taxon>Hymenoptera</taxon>
        <taxon>Apocrita</taxon>
        <taxon>Aculeata</taxon>
        <taxon>Apoidea</taxon>
        <taxon>Anthophila</taxon>
        <taxon>Apidae</taxon>
        <taxon>Habropoda</taxon>
    </lineage>
</organism>
<evidence type="ECO:0000313" key="2">
    <source>
        <dbReference type="EMBL" id="KOC65461.1"/>
    </source>
</evidence>
<feature type="region of interest" description="Disordered" evidence="1">
    <location>
        <begin position="142"/>
        <end position="175"/>
    </location>
</feature>
<dbReference type="EMBL" id="KQ414663">
    <property type="protein sequence ID" value="KOC65461.1"/>
    <property type="molecule type" value="Genomic_DNA"/>
</dbReference>
<accession>A0A0L7R3Y5</accession>
<proteinExistence type="predicted"/>